<proteinExistence type="predicted"/>
<accession>A0A381YJG6</accession>
<dbReference type="EMBL" id="UINC01018371">
    <property type="protein sequence ID" value="SVA77115.1"/>
    <property type="molecule type" value="Genomic_DNA"/>
</dbReference>
<dbReference type="AlphaFoldDB" id="A0A381YJG6"/>
<evidence type="ECO:0000313" key="1">
    <source>
        <dbReference type="EMBL" id="SVA77115.1"/>
    </source>
</evidence>
<reference evidence="1" key="1">
    <citation type="submission" date="2018-05" db="EMBL/GenBank/DDBJ databases">
        <authorList>
            <person name="Lanie J.A."/>
            <person name="Ng W.-L."/>
            <person name="Kazmierczak K.M."/>
            <person name="Andrzejewski T.M."/>
            <person name="Davidsen T.M."/>
            <person name="Wayne K.J."/>
            <person name="Tettelin H."/>
            <person name="Glass J.I."/>
            <person name="Rusch D."/>
            <person name="Podicherti R."/>
            <person name="Tsui H.-C.T."/>
            <person name="Winkler M.E."/>
        </authorList>
    </citation>
    <scope>NUCLEOTIDE SEQUENCE</scope>
</reference>
<sequence>MVVGAYVPGYGQDATWGMKVGGEGGSPYYNGTIDYVVTATTGDADDWGDMHVAGARSASVNDTTTCLTANMWWSPGGFTNMIMHMTVKTLGSSVDWGWNRTVSIYSGTACSSDSGRGVWAGGNDTVGSQNVLDYVTIQTGADALDFGNMVAPRSDQAGYGNGTRGCFAGSYPSTAAIDYVTLATTGDAQDFGDLLVGRSYFGGCAGT</sequence>
<name>A0A381YJG6_9ZZZZ</name>
<gene>
    <name evidence="1" type="ORF">METZ01_LOCUS129969</name>
</gene>
<organism evidence="1">
    <name type="scientific">marine metagenome</name>
    <dbReference type="NCBI Taxonomy" id="408172"/>
    <lineage>
        <taxon>unclassified sequences</taxon>
        <taxon>metagenomes</taxon>
        <taxon>ecological metagenomes</taxon>
    </lineage>
</organism>
<protein>
    <submittedName>
        <fullName evidence="1">Uncharacterized protein</fullName>
    </submittedName>
</protein>